<protein>
    <recommendedName>
        <fullName evidence="4">Transmembrane protein</fullName>
    </recommendedName>
</protein>
<evidence type="ECO:0000256" key="1">
    <source>
        <dbReference type="SAM" id="Coils"/>
    </source>
</evidence>
<keyword evidence="1" id="KW-0175">Coiled coil</keyword>
<proteinExistence type="predicted"/>
<evidence type="ECO:0000313" key="2">
    <source>
        <dbReference type="EMBL" id="KAL3647303.1"/>
    </source>
</evidence>
<comment type="caution">
    <text evidence="2">The sequence shown here is derived from an EMBL/GenBank/DDBJ whole genome shotgun (WGS) entry which is preliminary data.</text>
</comment>
<evidence type="ECO:0000313" key="3">
    <source>
        <dbReference type="Proteomes" id="UP001632038"/>
    </source>
</evidence>
<keyword evidence="3" id="KW-1185">Reference proteome</keyword>
<organism evidence="2 3">
    <name type="scientific">Castilleja foliolosa</name>
    <dbReference type="NCBI Taxonomy" id="1961234"/>
    <lineage>
        <taxon>Eukaryota</taxon>
        <taxon>Viridiplantae</taxon>
        <taxon>Streptophyta</taxon>
        <taxon>Embryophyta</taxon>
        <taxon>Tracheophyta</taxon>
        <taxon>Spermatophyta</taxon>
        <taxon>Magnoliopsida</taxon>
        <taxon>eudicotyledons</taxon>
        <taxon>Gunneridae</taxon>
        <taxon>Pentapetalae</taxon>
        <taxon>asterids</taxon>
        <taxon>lamiids</taxon>
        <taxon>Lamiales</taxon>
        <taxon>Orobanchaceae</taxon>
        <taxon>Pedicularideae</taxon>
        <taxon>Castillejinae</taxon>
        <taxon>Castilleja</taxon>
    </lineage>
</organism>
<evidence type="ECO:0008006" key="4">
    <source>
        <dbReference type="Google" id="ProtNLM"/>
    </source>
</evidence>
<dbReference type="Proteomes" id="UP001632038">
    <property type="component" value="Unassembled WGS sequence"/>
</dbReference>
<gene>
    <name evidence="2" type="ORF">CASFOL_008271</name>
</gene>
<accession>A0ABD3DYI3</accession>
<reference evidence="3" key="1">
    <citation type="journal article" date="2024" name="IScience">
        <title>Strigolactones Initiate the Formation of Haustorium-like Structures in Castilleja.</title>
        <authorList>
            <person name="Buerger M."/>
            <person name="Peterson D."/>
            <person name="Chory J."/>
        </authorList>
    </citation>
    <scope>NUCLEOTIDE SEQUENCE [LARGE SCALE GENOMIC DNA]</scope>
</reference>
<dbReference type="AlphaFoldDB" id="A0ABD3DYI3"/>
<name>A0ABD3DYI3_9LAMI</name>
<dbReference type="EMBL" id="JAVIJP010000009">
    <property type="protein sequence ID" value="KAL3647303.1"/>
    <property type="molecule type" value="Genomic_DNA"/>
</dbReference>
<sequence length="146" mass="16277">MFSEKVELERHCGTMKKEIRSLENIISEARKEFDSVKGEFGKADKNAGVVLSMLKSTAAAFCSEEENRDVDLFGDGDETKAYAIELEMIRSAFKDKESKIDGMKRQVEMLEGCVEDAHKKKSFWTVLSSATTLLAAVSLAYVARGH</sequence>
<feature type="coiled-coil region" evidence="1">
    <location>
        <begin position="5"/>
        <end position="39"/>
    </location>
</feature>